<name>A0ABS4A5Y5_9BRAD</name>
<gene>
    <name evidence="4" type="ORF">JWS04_33075</name>
</gene>
<evidence type="ECO:0000256" key="2">
    <source>
        <dbReference type="SAM" id="Phobius"/>
    </source>
</evidence>
<keyword evidence="5" id="KW-1185">Reference proteome</keyword>
<feature type="chain" id="PRO_5046309137" evidence="3">
    <location>
        <begin position="26"/>
        <end position="240"/>
    </location>
</feature>
<protein>
    <submittedName>
        <fullName evidence="4">Uncharacterized protein</fullName>
    </submittedName>
</protein>
<accession>A0ABS4A5Y5</accession>
<dbReference type="EMBL" id="JAGIKT010000099">
    <property type="protein sequence ID" value="MBP0115818.1"/>
    <property type="molecule type" value="Genomic_DNA"/>
</dbReference>
<reference evidence="4 5" key="1">
    <citation type="submission" date="2021-03" db="EMBL/GenBank/DDBJ databases">
        <title>Genome Sequence of Bradyrhizobium vignae strain ISRA400.</title>
        <authorList>
            <person name="Tisa L.S."/>
            <person name="Svistoonoff S."/>
            <person name="Hocher V."/>
            <person name="Fall S."/>
            <person name="Zaiya A."/>
            <person name="Naing D."/>
            <person name="Niang N."/>
            <person name="Diouf A."/>
            <person name="Dasylva M.C."/>
            <person name="Toure O."/>
            <person name="Gueye M."/>
            <person name="Gully D."/>
            <person name="Tisseyre P."/>
            <person name="Simpson S."/>
            <person name="Morris K."/>
            <person name="Thomas W.K."/>
        </authorList>
    </citation>
    <scope>NUCLEOTIDE SEQUENCE [LARGE SCALE GENOMIC DNA]</scope>
    <source>
        <strain evidence="4 5">ISRA400</strain>
    </source>
</reference>
<dbReference type="Proteomes" id="UP000669317">
    <property type="component" value="Unassembled WGS sequence"/>
</dbReference>
<keyword evidence="2" id="KW-0472">Membrane</keyword>
<keyword evidence="3" id="KW-0732">Signal</keyword>
<keyword evidence="2" id="KW-0812">Transmembrane</keyword>
<feature type="compositionally biased region" description="Polar residues" evidence="1">
    <location>
        <begin position="159"/>
        <end position="173"/>
    </location>
</feature>
<feature type="compositionally biased region" description="Basic and acidic residues" evidence="1">
    <location>
        <begin position="196"/>
        <end position="205"/>
    </location>
</feature>
<evidence type="ECO:0000256" key="3">
    <source>
        <dbReference type="SAM" id="SignalP"/>
    </source>
</evidence>
<feature type="region of interest" description="Disordered" evidence="1">
    <location>
        <begin position="91"/>
        <end position="136"/>
    </location>
</feature>
<feature type="signal peptide" evidence="3">
    <location>
        <begin position="1"/>
        <end position="25"/>
    </location>
</feature>
<evidence type="ECO:0000313" key="5">
    <source>
        <dbReference type="Proteomes" id="UP000669317"/>
    </source>
</evidence>
<keyword evidence="2" id="KW-1133">Transmembrane helix</keyword>
<proteinExistence type="predicted"/>
<evidence type="ECO:0000313" key="4">
    <source>
        <dbReference type="EMBL" id="MBP0115818.1"/>
    </source>
</evidence>
<comment type="caution">
    <text evidence="4">The sequence shown here is derived from an EMBL/GenBank/DDBJ whole genome shotgun (WGS) entry which is preliminary data.</text>
</comment>
<feature type="region of interest" description="Disordered" evidence="1">
    <location>
        <begin position="151"/>
        <end position="205"/>
    </location>
</feature>
<organism evidence="4 5">
    <name type="scientific">Bradyrhizobium vignae</name>
    <dbReference type="NCBI Taxonomy" id="1549949"/>
    <lineage>
        <taxon>Bacteria</taxon>
        <taxon>Pseudomonadati</taxon>
        <taxon>Pseudomonadota</taxon>
        <taxon>Alphaproteobacteria</taxon>
        <taxon>Hyphomicrobiales</taxon>
        <taxon>Nitrobacteraceae</taxon>
        <taxon>Bradyrhizobium</taxon>
    </lineage>
</organism>
<feature type="transmembrane region" description="Helical" evidence="2">
    <location>
        <begin position="210"/>
        <end position="229"/>
    </location>
</feature>
<sequence length="240" mass="25692">MSGHLRCYFASLVLLGGLAATPALSNPFTDLFDPAREPAATSSAQPECLAKPGNPPGAGQRWVYRRDGRRKCWFLAEGVATLRKPVHSRIANRTVRPDEKVAARQRRSPVSDARAEVLSSATAGEAQPTPPAREVRVADATSVVDAGTPILMPAAPISDPSSDQLTPKRSTPPQVDVEKLSAAARADLSPAMPMGTRDEEAPDEARSRTVTWLGVLLMTLGGFSLLSASRTLRQAVRLRH</sequence>
<feature type="region of interest" description="Disordered" evidence="1">
    <location>
        <begin position="35"/>
        <end position="61"/>
    </location>
</feature>
<evidence type="ECO:0000256" key="1">
    <source>
        <dbReference type="SAM" id="MobiDB-lite"/>
    </source>
</evidence>